<dbReference type="GO" id="GO:0016020">
    <property type="term" value="C:membrane"/>
    <property type="evidence" value="ECO:0007669"/>
    <property type="project" value="InterPro"/>
</dbReference>
<accession>A0A7Z2VZ89</accession>
<evidence type="ECO:0000313" key="5">
    <source>
        <dbReference type="Proteomes" id="UP000502415"/>
    </source>
</evidence>
<dbReference type="KEGG" id="mfy:HH212_18850"/>
<dbReference type="Proteomes" id="UP000502415">
    <property type="component" value="Chromosome"/>
</dbReference>
<gene>
    <name evidence="4" type="ORF">HH212_18850</name>
</gene>
<dbReference type="PANTHER" id="PTHR30035">
    <property type="entry name" value="LIPOPROTEIN VACJ-RELATED"/>
    <property type="match status" value="1"/>
</dbReference>
<dbReference type="GO" id="GO:0120010">
    <property type="term" value="P:intermembrane phospholipid transfer"/>
    <property type="evidence" value="ECO:0007669"/>
    <property type="project" value="TreeGrafter"/>
</dbReference>
<organism evidence="4 5">
    <name type="scientific">Massilia forsythiae</name>
    <dbReference type="NCBI Taxonomy" id="2728020"/>
    <lineage>
        <taxon>Bacteria</taxon>
        <taxon>Pseudomonadati</taxon>
        <taxon>Pseudomonadota</taxon>
        <taxon>Betaproteobacteria</taxon>
        <taxon>Burkholderiales</taxon>
        <taxon>Oxalobacteraceae</taxon>
        <taxon>Telluria group</taxon>
        <taxon>Massilia</taxon>
    </lineage>
</organism>
<dbReference type="RefSeq" id="WP_170203916.1">
    <property type="nucleotide sequence ID" value="NZ_CP051685.1"/>
</dbReference>
<keyword evidence="4" id="KW-0449">Lipoprotein</keyword>
<reference evidence="4 5" key="1">
    <citation type="submission" date="2020-04" db="EMBL/GenBank/DDBJ databases">
        <title>Genome sequencing of novel species.</title>
        <authorList>
            <person name="Heo J."/>
            <person name="Kim S.-J."/>
            <person name="Kim J.-S."/>
            <person name="Hong S.-B."/>
            <person name="Kwon S.-W."/>
        </authorList>
    </citation>
    <scope>NUCLEOTIDE SEQUENCE [LARGE SCALE GENOMIC DNA]</scope>
    <source>
        <strain evidence="4 5">GN2-R2</strain>
    </source>
</reference>
<feature type="region of interest" description="Disordered" evidence="3">
    <location>
        <begin position="247"/>
        <end position="267"/>
    </location>
</feature>
<protein>
    <submittedName>
        <fullName evidence="4">VacJ family lipoprotein</fullName>
    </submittedName>
</protein>
<evidence type="ECO:0000256" key="2">
    <source>
        <dbReference type="ARBA" id="ARBA00022729"/>
    </source>
</evidence>
<evidence type="ECO:0000256" key="1">
    <source>
        <dbReference type="ARBA" id="ARBA00010634"/>
    </source>
</evidence>
<dbReference type="InterPro" id="IPR007428">
    <property type="entry name" value="MlaA"/>
</dbReference>
<evidence type="ECO:0000256" key="3">
    <source>
        <dbReference type="SAM" id="MobiDB-lite"/>
    </source>
</evidence>
<dbReference type="PRINTS" id="PR01805">
    <property type="entry name" value="VACJLIPOPROT"/>
</dbReference>
<dbReference type="Pfam" id="PF04333">
    <property type="entry name" value="MlaA"/>
    <property type="match status" value="1"/>
</dbReference>
<proteinExistence type="inferred from homology"/>
<keyword evidence="2" id="KW-0732">Signal</keyword>
<keyword evidence="5" id="KW-1185">Reference proteome</keyword>
<evidence type="ECO:0000313" key="4">
    <source>
        <dbReference type="EMBL" id="QJE01830.1"/>
    </source>
</evidence>
<name>A0A7Z2VZ89_9BURK</name>
<dbReference type="EMBL" id="CP051685">
    <property type="protein sequence ID" value="QJE01830.1"/>
    <property type="molecule type" value="Genomic_DNA"/>
</dbReference>
<comment type="similarity">
    <text evidence="1">Belongs to the MlaA family.</text>
</comment>
<sequence>MPIPHDLLASAMADAGGRRRTPVAACAGTTPWGLLRVLGAAACLAGCATGAQRDPADPLEPLNRVTWRVNDALDRTIAQPAARTWNRAVPRPLRTGVDNFFANLGDVTVMVNDFAQLRFEDGMSDLMRVAVNSTFGLLGVLDVATPAGIARHDQDFGLTLGHYGVPGGPYLVLPLFGPSSLRDAAGFGVDQAVAPANRARPRVRNSLWVTDFVSTRARYLNATNLLEQAALDRYLFVRDADLGRRRSQLEDGKEPALPDYEKPEHPP</sequence>
<dbReference type="PANTHER" id="PTHR30035:SF3">
    <property type="entry name" value="INTERMEMBRANE PHOSPHOLIPID TRANSPORT SYSTEM LIPOPROTEIN MLAA"/>
    <property type="match status" value="1"/>
</dbReference>
<dbReference type="AlphaFoldDB" id="A0A7Z2VZ89"/>